<keyword evidence="1" id="KW-1133">Transmembrane helix</keyword>
<evidence type="ECO:0000313" key="2">
    <source>
        <dbReference type="EMBL" id="MDQ0216713.1"/>
    </source>
</evidence>
<dbReference type="RefSeq" id="WP_307258788.1">
    <property type="nucleotide sequence ID" value="NZ_JAUSUC010000069.1"/>
</dbReference>
<keyword evidence="3" id="KW-1185">Reference proteome</keyword>
<organism evidence="2 3">
    <name type="scientific">Oikeobacillus pervagus</name>
    <dbReference type="NCBI Taxonomy" id="1325931"/>
    <lineage>
        <taxon>Bacteria</taxon>
        <taxon>Bacillati</taxon>
        <taxon>Bacillota</taxon>
        <taxon>Bacilli</taxon>
        <taxon>Bacillales</taxon>
        <taxon>Bacillaceae</taxon>
        <taxon>Oikeobacillus</taxon>
    </lineage>
</organism>
<dbReference type="Proteomes" id="UP001237207">
    <property type="component" value="Unassembled WGS sequence"/>
</dbReference>
<sequence>MDQTQTVKRLTEKMVDYKRFAFTLIALSVFLYLGVVLPIDGRTDIKTYILMIGNILLLALSVIFFLASFMYKKRIQQFEENE</sequence>
<accession>A0AAJ1T188</accession>
<reference evidence="2" key="1">
    <citation type="submission" date="2023-07" db="EMBL/GenBank/DDBJ databases">
        <title>Genomic Encyclopedia of Type Strains, Phase IV (KMG-IV): sequencing the most valuable type-strain genomes for metagenomic binning, comparative biology and taxonomic classification.</title>
        <authorList>
            <person name="Goeker M."/>
        </authorList>
    </citation>
    <scope>NUCLEOTIDE SEQUENCE</scope>
    <source>
        <strain evidence="2">DSM 23947</strain>
    </source>
</reference>
<feature type="transmembrane region" description="Helical" evidence="1">
    <location>
        <begin position="20"/>
        <end position="39"/>
    </location>
</feature>
<protein>
    <recommendedName>
        <fullName evidence="4">YrhC-like protein</fullName>
    </recommendedName>
</protein>
<dbReference type="AlphaFoldDB" id="A0AAJ1T188"/>
<feature type="transmembrane region" description="Helical" evidence="1">
    <location>
        <begin position="45"/>
        <end position="67"/>
    </location>
</feature>
<gene>
    <name evidence="2" type="ORF">J2S13_003197</name>
</gene>
<dbReference type="InterPro" id="IPR025418">
    <property type="entry name" value="YrhC-like"/>
</dbReference>
<evidence type="ECO:0000256" key="1">
    <source>
        <dbReference type="SAM" id="Phobius"/>
    </source>
</evidence>
<comment type="caution">
    <text evidence="2">The sequence shown here is derived from an EMBL/GenBank/DDBJ whole genome shotgun (WGS) entry which is preliminary data.</text>
</comment>
<keyword evidence="1" id="KW-0812">Transmembrane</keyword>
<proteinExistence type="predicted"/>
<keyword evidence="1" id="KW-0472">Membrane</keyword>
<dbReference type="Pfam" id="PF14143">
    <property type="entry name" value="YrhC"/>
    <property type="match status" value="1"/>
</dbReference>
<evidence type="ECO:0008006" key="4">
    <source>
        <dbReference type="Google" id="ProtNLM"/>
    </source>
</evidence>
<evidence type="ECO:0000313" key="3">
    <source>
        <dbReference type="Proteomes" id="UP001237207"/>
    </source>
</evidence>
<dbReference type="EMBL" id="JAUSUC010000069">
    <property type="protein sequence ID" value="MDQ0216713.1"/>
    <property type="molecule type" value="Genomic_DNA"/>
</dbReference>
<name>A0AAJ1T188_9BACI</name>